<protein>
    <submittedName>
        <fullName evidence="2">Uncharacterized protein</fullName>
    </submittedName>
</protein>
<feature type="region of interest" description="Disordered" evidence="1">
    <location>
        <begin position="81"/>
        <end position="104"/>
    </location>
</feature>
<feature type="compositionally biased region" description="Basic and acidic residues" evidence="1">
    <location>
        <begin position="30"/>
        <end position="43"/>
    </location>
</feature>
<proteinExistence type="predicted"/>
<dbReference type="EMBL" id="HBJA01093642">
    <property type="protein sequence ID" value="CAE0821329.1"/>
    <property type="molecule type" value="Transcribed_RNA"/>
</dbReference>
<sequence length="104" mass="10709">MRWSQGHCGGGWGRIEGSVWGSHGLQVLGREKRDPLKEKEGVKSHAQQKRGAHAAGALGAAALRPCAVRVWAVVIGAIRGAGGGRVGPALEAEGQDLRGGPRSG</sequence>
<organism evidence="2">
    <name type="scientific">Eutreptiella gymnastica</name>
    <dbReference type="NCBI Taxonomy" id="73025"/>
    <lineage>
        <taxon>Eukaryota</taxon>
        <taxon>Discoba</taxon>
        <taxon>Euglenozoa</taxon>
        <taxon>Euglenida</taxon>
        <taxon>Spirocuta</taxon>
        <taxon>Euglenophyceae</taxon>
        <taxon>Eutreptiales</taxon>
        <taxon>Eutreptiaceae</taxon>
        <taxon>Eutreptiella</taxon>
    </lineage>
</organism>
<feature type="region of interest" description="Disordered" evidence="1">
    <location>
        <begin position="30"/>
        <end position="50"/>
    </location>
</feature>
<evidence type="ECO:0000256" key="1">
    <source>
        <dbReference type="SAM" id="MobiDB-lite"/>
    </source>
</evidence>
<accession>A0A7S4G0J1</accession>
<dbReference type="AlphaFoldDB" id="A0A7S4G0J1"/>
<evidence type="ECO:0000313" key="2">
    <source>
        <dbReference type="EMBL" id="CAE0821329.1"/>
    </source>
</evidence>
<reference evidence="2" key="1">
    <citation type="submission" date="2021-01" db="EMBL/GenBank/DDBJ databases">
        <authorList>
            <person name="Corre E."/>
            <person name="Pelletier E."/>
            <person name="Niang G."/>
            <person name="Scheremetjew M."/>
            <person name="Finn R."/>
            <person name="Kale V."/>
            <person name="Holt S."/>
            <person name="Cochrane G."/>
            <person name="Meng A."/>
            <person name="Brown T."/>
            <person name="Cohen L."/>
        </authorList>
    </citation>
    <scope>NUCLEOTIDE SEQUENCE</scope>
    <source>
        <strain evidence="2">CCMP1594</strain>
    </source>
</reference>
<gene>
    <name evidence="2" type="ORF">EGYM00163_LOCUS32502</name>
</gene>
<name>A0A7S4G0J1_9EUGL</name>